<reference evidence="1 2" key="1">
    <citation type="journal article" date="2020" name="Cell">
        <title>Large-Scale Comparative Analyses of Tick Genomes Elucidate Their Genetic Diversity and Vector Capacities.</title>
        <authorList>
            <consortium name="Tick Genome and Microbiome Consortium (TIGMIC)"/>
            <person name="Jia N."/>
            <person name="Wang J."/>
            <person name="Shi W."/>
            <person name="Du L."/>
            <person name="Sun Y."/>
            <person name="Zhan W."/>
            <person name="Jiang J.F."/>
            <person name="Wang Q."/>
            <person name="Zhang B."/>
            <person name="Ji P."/>
            <person name="Bell-Sakyi L."/>
            <person name="Cui X.M."/>
            <person name="Yuan T.T."/>
            <person name="Jiang B.G."/>
            <person name="Yang W.F."/>
            <person name="Lam T.T."/>
            <person name="Chang Q.C."/>
            <person name="Ding S.J."/>
            <person name="Wang X.J."/>
            <person name="Zhu J.G."/>
            <person name="Ruan X.D."/>
            <person name="Zhao L."/>
            <person name="Wei J.T."/>
            <person name="Ye R.Z."/>
            <person name="Que T.C."/>
            <person name="Du C.H."/>
            <person name="Zhou Y.H."/>
            <person name="Cheng J.X."/>
            <person name="Dai P.F."/>
            <person name="Guo W.B."/>
            <person name="Han X.H."/>
            <person name="Huang E.J."/>
            <person name="Li L.F."/>
            <person name="Wei W."/>
            <person name="Gao Y.C."/>
            <person name="Liu J.Z."/>
            <person name="Shao H.Z."/>
            <person name="Wang X."/>
            <person name="Wang C.C."/>
            <person name="Yang T.C."/>
            <person name="Huo Q.B."/>
            <person name="Li W."/>
            <person name="Chen H.Y."/>
            <person name="Chen S.E."/>
            <person name="Zhou L.G."/>
            <person name="Ni X.B."/>
            <person name="Tian J.H."/>
            <person name="Sheng Y."/>
            <person name="Liu T."/>
            <person name="Pan Y.S."/>
            <person name="Xia L.Y."/>
            <person name="Li J."/>
            <person name="Zhao F."/>
            <person name="Cao W.C."/>
        </authorList>
    </citation>
    <scope>NUCLEOTIDE SEQUENCE [LARGE SCALE GENOMIC DNA]</scope>
    <source>
        <strain evidence="1">Iper-2018</strain>
    </source>
</reference>
<sequence length="102" mass="10587">MDGGRFCLCNQAYPGERGGEPCMSHRASGSQRARSRRRATMLAVPAVDNEPLAGSSSGGSAADGQAPRFWGGLSRGGTPSGGRGEGDNPNDDDDDDGDYPER</sequence>
<organism evidence="1 2">
    <name type="scientific">Ixodes persulcatus</name>
    <name type="common">Taiga tick</name>
    <dbReference type="NCBI Taxonomy" id="34615"/>
    <lineage>
        <taxon>Eukaryota</taxon>
        <taxon>Metazoa</taxon>
        <taxon>Ecdysozoa</taxon>
        <taxon>Arthropoda</taxon>
        <taxon>Chelicerata</taxon>
        <taxon>Arachnida</taxon>
        <taxon>Acari</taxon>
        <taxon>Parasitiformes</taxon>
        <taxon>Ixodida</taxon>
        <taxon>Ixodoidea</taxon>
        <taxon>Ixodidae</taxon>
        <taxon>Ixodinae</taxon>
        <taxon>Ixodes</taxon>
    </lineage>
</organism>
<dbReference type="Proteomes" id="UP000805193">
    <property type="component" value="Unassembled WGS sequence"/>
</dbReference>
<accession>A0AC60QCQ0</accession>
<protein>
    <submittedName>
        <fullName evidence="1">Uncharacterized protein</fullName>
    </submittedName>
</protein>
<evidence type="ECO:0000313" key="2">
    <source>
        <dbReference type="Proteomes" id="UP000805193"/>
    </source>
</evidence>
<evidence type="ECO:0000313" key="1">
    <source>
        <dbReference type="EMBL" id="KAG0431778.1"/>
    </source>
</evidence>
<comment type="caution">
    <text evidence="1">The sequence shown here is derived from an EMBL/GenBank/DDBJ whole genome shotgun (WGS) entry which is preliminary data.</text>
</comment>
<gene>
    <name evidence="1" type="ORF">HPB47_021458</name>
</gene>
<dbReference type="EMBL" id="JABSTQ010009196">
    <property type="protein sequence ID" value="KAG0431778.1"/>
    <property type="molecule type" value="Genomic_DNA"/>
</dbReference>
<proteinExistence type="predicted"/>
<keyword evidence="2" id="KW-1185">Reference proteome</keyword>
<name>A0AC60QCQ0_IXOPE</name>